<evidence type="ECO:0000313" key="1">
    <source>
        <dbReference type="EMBL" id="GIQ89738.1"/>
    </source>
</evidence>
<protein>
    <submittedName>
        <fullName evidence="1">Uncharacterized protein</fullName>
    </submittedName>
</protein>
<accession>A0A9K3D9I1</accession>
<keyword evidence="2" id="KW-1185">Reference proteome</keyword>
<proteinExistence type="predicted"/>
<sequence>MTDYSQCIGYRYHVDFVPGSHVNGWPAVDLSEQGCQMEGTVQQLTAEYLHLHSATCIFIHRGQAFSVYSPNGWTIPTPSIASSRLVPSHLS</sequence>
<reference evidence="1 2" key="1">
    <citation type="journal article" date="2018" name="PLoS ONE">
        <title>The draft genome of Kipferlia bialata reveals reductive genome evolution in fornicate parasites.</title>
        <authorList>
            <person name="Tanifuji G."/>
            <person name="Takabayashi S."/>
            <person name="Kume K."/>
            <person name="Takagi M."/>
            <person name="Nakayama T."/>
            <person name="Kamikawa R."/>
            <person name="Inagaki Y."/>
            <person name="Hashimoto T."/>
        </authorList>
    </citation>
    <scope>NUCLEOTIDE SEQUENCE [LARGE SCALE GENOMIC DNA]</scope>
    <source>
        <strain evidence="1">NY0173</strain>
    </source>
</reference>
<dbReference type="EMBL" id="BDIP01005374">
    <property type="protein sequence ID" value="GIQ89738.1"/>
    <property type="molecule type" value="Genomic_DNA"/>
</dbReference>
<dbReference type="AlphaFoldDB" id="A0A9K3D9I1"/>
<name>A0A9K3D9I1_9EUKA</name>
<dbReference type="Proteomes" id="UP000265618">
    <property type="component" value="Unassembled WGS sequence"/>
</dbReference>
<gene>
    <name evidence="1" type="ORF">KIPB_012293</name>
</gene>
<organism evidence="1 2">
    <name type="scientific">Kipferlia bialata</name>
    <dbReference type="NCBI Taxonomy" id="797122"/>
    <lineage>
        <taxon>Eukaryota</taxon>
        <taxon>Metamonada</taxon>
        <taxon>Carpediemonas-like organisms</taxon>
        <taxon>Kipferlia</taxon>
    </lineage>
</organism>
<evidence type="ECO:0000313" key="2">
    <source>
        <dbReference type="Proteomes" id="UP000265618"/>
    </source>
</evidence>
<comment type="caution">
    <text evidence="1">The sequence shown here is derived from an EMBL/GenBank/DDBJ whole genome shotgun (WGS) entry which is preliminary data.</text>
</comment>